<dbReference type="Gene3D" id="1.10.3630.10">
    <property type="entry name" value="yeast vps74-n-term truncation variant domain like"/>
    <property type="match status" value="1"/>
</dbReference>
<keyword evidence="6" id="KW-1185">Reference proteome</keyword>
<gene>
    <name evidence="5" type="ORF">F8M49_17400</name>
</gene>
<evidence type="ECO:0000256" key="2">
    <source>
        <dbReference type="ARBA" id="ARBA00023034"/>
    </source>
</evidence>
<evidence type="ECO:0000256" key="3">
    <source>
        <dbReference type="ARBA" id="ARBA00023121"/>
    </source>
</evidence>
<evidence type="ECO:0000256" key="1">
    <source>
        <dbReference type="ARBA" id="ARBA00004255"/>
    </source>
</evidence>
<comment type="caution">
    <text evidence="5">The sequence shown here is derived from an EMBL/GenBank/DDBJ whole genome shotgun (WGS) entry which is preliminary data.</text>
</comment>
<accession>A0ABU3WRM1</accession>
<evidence type="ECO:0000313" key="6">
    <source>
        <dbReference type="Proteomes" id="UP001275440"/>
    </source>
</evidence>
<name>A0ABU3WRM1_9NOCA</name>
<dbReference type="InterPro" id="IPR008628">
    <property type="entry name" value="GPP34-like"/>
</dbReference>
<dbReference type="InterPro" id="IPR038261">
    <property type="entry name" value="GPP34-like_sf"/>
</dbReference>
<evidence type="ECO:0000313" key="5">
    <source>
        <dbReference type="EMBL" id="MDV2476652.1"/>
    </source>
</evidence>
<evidence type="ECO:0000256" key="4">
    <source>
        <dbReference type="ARBA" id="ARBA00023136"/>
    </source>
</evidence>
<dbReference type="Pfam" id="PF05719">
    <property type="entry name" value="GPP34"/>
    <property type="match status" value="1"/>
</dbReference>
<keyword evidence="2" id="KW-0333">Golgi apparatus</keyword>
<keyword evidence="3" id="KW-0446">Lipid-binding</keyword>
<reference evidence="5 6" key="1">
    <citation type="submission" date="2019-10" db="EMBL/GenBank/DDBJ databases">
        <title>Draft Genome Assembly of Rhodococcus zopfii DSM44189.</title>
        <authorList>
            <person name="Sutton J.M."/>
            <person name="Akob D.M."/>
            <person name="Bushman T.J."/>
        </authorList>
    </citation>
    <scope>NUCLEOTIDE SEQUENCE [LARGE SCALE GENOMIC DNA]</scope>
    <source>
        <strain evidence="5 6">DSM 44189</strain>
    </source>
</reference>
<organism evidence="5 6">
    <name type="scientific">Rhodococcus zopfii</name>
    <dbReference type="NCBI Taxonomy" id="43772"/>
    <lineage>
        <taxon>Bacteria</taxon>
        <taxon>Bacillati</taxon>
        <taxon>Actinomycetota</taxon>
        <taxon>Actinomycetes</taxon>
        <taxon>Mycobacteriales</taxon>
        <taxon>Nocardiaceae</taxon>
        <taxon>Rhodococcus</taxon>
    </lineage>
</organism>
<dbReference type="Proteomes" id="UP001275440">
    <property type="component" value="Unassembled WGS sequence"/>
</dbReference>
<comment type="subcellular location">
    <subcellularLocation>
        <location evidence="1">Golgi apparatus membrane</location>
        <topology evidence="1">Peripheral membrane protein</topology>
        <orientation evidence="1">Cytoplasmic side</orientation>
    </subcellularLocation>
</comment>
<sequence>MTLLAEDLLLVLLDDESGKAIVDGSQLPRVLAGAVLLELALAGTVTPALEGAVVRKGRLVVRPDPAPADPVLADATRRLADAKPMKPASAIEKLAKGLQDTLLERIADRGWVREDRGRILGLFPTRRWPAVDESHERNVRAELRAALVDGLTPSPRTAALVSMLSAVSAAPKIFPDADKRAVKRRAEEIAEGEWAGAAVRQAVEAVNAAMIAAVTAGAVAASSG</sequence>
<proteinExistence type="predicted"/>
<keyword evidence="4" id="KW-0472">Membrane</keyword>
<dbReference type="EMBL" id="WBMO01000001">
    <property type="protein sequence ID" value="MDV2476652.1"/>
    <property type="molecule type" value="Genomic_DNA"/>
</dbReference>
<protein>
    <submittedName>
        <fullName evidence="5">GPP34 family phosphoprotein</fullName>
    </submittedName>
</protein>